<dbReference type="InterPro" id="IPR041705">
    <property type="entry name" value="PIN_Sll0205"/>
</dbReference>
<dbReference type="PANTHER" id="PTHR36173">
    <property type="entry name" value="RIBONUCLEASE VAPC16-RELATED"/>
    <property type="match status" value="1"/>
</dbReference>
<dbReference type="InterPro" id="IPR029060">
    <property type="entry name" value="PIN-like_dom_sf"/>
</dbReference>
<dbReference type="EMBL" id="RCTF01000006">
    <property type="protein sequence ID" value="RLP79061.1"/>
    <property type="molecule type" value="Genomic_DNA"/>
</dbReference>
<dbReference type="RefSeq" id="WP_121623076.1">
    <property type="nucleotide sequence ID" value="NZ_JACIIW010000002.1"/>
</dbReference>
<proteinExistence type="predicted"/>
<gene>
    <name evidence="2" type="ORF">D9R14_09480</name>
</gene>
<dbReference type="Gene3D" id="3.40.50.1010">
    <property type="entry name" value="5'-nuclease"/>
    <property type="match status" value="1"/>
</dbReference>
<dbReference type="InterPro" id="IPR052919">
    <property type="entry name" value="TA_system_RNase"/>
</dbReference>
<reference evidence="2 3" key="1">
    <citation type="submission" date="2018-10" db="EMBL/GenBank/DDBJ databases">
        <title>Xanthobacter tagetidis genome sequencing and assembly.</title>
        <authorList>
            <person name="Maclea K.S."/>
            <person name="Goen A.E."/>
            <person name="Fatima S.A."/>
        </authorList>
    </citation>
    <scope>NUCLEOTIDE SEQUENCE [LARGE SCALE GENOMIC DNA]</scope>
    <source>
        <strain evidence="2 3">ATCC 700314</strain>
    </source>
</reference>
<dbReference type="Pfam" id="PF01850">
    <property type="entry name" value="PIN"/>
    <property type="match status" value="1"/>
</dbReference>
<sequence>MALPILLDTCAAIWIANGDRIAPEALERLADAREAGQSIFICPMTAWEIGQLVASRKIALAQSPTAWFRALVALPGVALAAMPPEALIESSFLPDEPPARDPVDRIMIATARHHGYQLMTRDRLLLGFAARGHLQAIAC</sequence>
<evidence type="ECO:0000313" key="3">
    <source>
        <dbReference type="Proteomes" id="UP000269692"/>
    </source>
</evidence>
<name>A0A3L7AHC8_9HYPH</name>
<organism evidence="2 3">
    <name type="scientific">Xanthobacter tagetidis</name>
    <dbReference type="NCBI Taxonomy" id="60216"/>
    <lineage>
        <taxon>Bacteria</taxon>
        <taxon>Pseudomonadati</taxon>
        <taxon>Pseudomonadota</taxon>
        <taxon>Alphaproteobacteria</taxon>
        <taxon>Hyphomicrobiales</taxon>
        <taxon>Xanthobacteraceae</taxon>
        <taxon>Xanthobacter</taxon>
    </lineage>
</organism>
<feature type="domain" description="PIN" evidence="1">
    <location>
        <begin position="5"/>
        <end position="123"/>
    </location>
</feature>
<dbReference type="AlphaFoldDB" id="A0A3L7AHC8"/>
<dbReference type="SUPFAM" id="SSF88723">
    <property type="entry name" value="PIN domain-like"/>
    <property type="match status" value="1"/>
</dbReference>
<comment type="caution">
    <text evidence="2">The sequence shown here is derived from an EMBL/GenBank/DDBJ whole genome shotgun (WGS) entry which is preliminary data.</text>
</comment>
<dbReference type="InterPro" id="IPR002716">
    <property type="entry name" value="PIN_dom"/>
</dbReference>
<keyword evidence="3" id="KW-1185">Reference proteome</keyword>
<evidence type="ECO:0000259" key="1">
    <source>
        <dbReference type="Pfam" id="PF01850"/>
    </source>
</evidence>
<dbReference type="Proteomes" id="UP000269692">
    <property type="component" value="Unassembled WGS sequence"/>
</dbReference>
<accession>A0A3L7AHC8</accession>
<dbReference type="CDD" id="cd09872">
    <property type="entry name" value="PIN_Sll0205-like"/>
    <property type="match status" value="1"/>
</dbReference>
<dbReference type="PANTHER" id="PTHR36173:SF1">
    <property type="entry name" value="RIBONUCLEASE VAPC22"/>
    <property type="match status" value="1"/>
</dbReference>
<evidence type="ECO:0000313" key="2">
    <source>
        <dbReference type="EMBL" id="RLP79061.1"/>
    </source>
</evidence>
<dbReference type="OrthoDB" id="9798990at2"/>
<protein>
    <submittedName>
        <fullName evidence="2">PIN domain-containing protein</fullName>
    </submittedName>
</protein>